<keyword evidence="10" id="KW-1185">Reference proteome</keyword>
<evidence type="ECO:0000256" key="8">
    <source>
        <dbReference type="SAM" id="Phobius"/>
    </source>
</evidence>
<reference evidence="9" key="1">
    <citation type="submission" date="2022-01" db="EMBL/GenBank/DDBJ databases">
        <title>Nocardioidaceae gen. sp. A5X3R13.</title>
        <authorList>
            <person name="Lopez Marin M.A."/>
            <person name="Uhlik O."/>
        </authorList>
    </citation>
    <scope>NUCLEOTIDE SEQUENCE</scope>
    <source>
        <strain evidence="9">A5X3R13</strain>
    </source>
</reference>
<name>A0AA46TMA3_9ACTN</name>
<dbReference type="CDD" id="cd09319">
    <property type="entry name" value="TDT_like_1"/>
    <property type="match status" value="1"/>
</dbReference>
<organism evidence="9 10">
    <name type="scientific">Solicola gregarius</name>
    <dbReference type="NCBI Taxonomy" id="2908642"/>
    <lineage>
        <taxon>Bacteria</taxon>
        <taxon>Bacillati</taxon>
        <taxon>Actinomycetota</taxon>
        <taxon>Actinomycetes</taxon>
        <taxon>Propionibacteriales</taxon>
        <taxon>Nocardioidaceae</taxon>
        <taxon>Solicola</taxon>
    </lineage>
</organism>
<dbReference type="GO" id="GO:0005886">
    <property type="term" value="C:plasma membrane"/>
    <property type="evidence" value="ECO:0007669"/>
    <property type="project" value="UniProtKB-SubCell"/>
</dbReference>
<feature type="transmembrane region" description="Helical" evidence="8">
    <location>
        <begin position="251"/>
        <end position="271"/>
    </location>
</feature>
<dbReference type="PANTHER" id="PTHR31686:SF1">
    <property type="entry name" value="SULFITE EFFLUX PUMP SSU1"/>
    <property type="match status" value="1"/>
</dbReference>
<evidence type="ECO:0000256" key="1">
    <source>
        <dbReference type="ARBA" id="ARBA00004651"/>
    </source>
</evidence>
<gene>
    <name evidence="9" type="ORF">L0C25_19710</name>
</gene>
<evidence type="ECO:0000313" key="9">
    <source>
        <dbReference type="EMBL" id="UYM07906.1"/>
    </source>
</evidence>
<evidence type="ECO:0000256" key="5">
    <source>
        <dbReference type="ARBA" id="ARBA00022692"/>
    </source>
</evidence>
<keyword evidence="6 8" id="KW-1133">Transmembrane helix</keyword>
<feature type="transmembrane region" description="Helical" evidence="8">
    <location>
        <begin position="320"/>
        <end position="338"/>
    </location>
</feature>
<dbReference type="RefSeq" id="WP_271636863.1">
    <property type="nucleotide sequence ID" value="NZ_CP094970.1"/>
</dbReference>
<evidence type="ECO:0000256" key="4">
    <source>
        <dbReference type="ARBA" id="ARBA00022475"/>
    </source>
</evidence>
<feature type="transmembrane region" description="Helical" evidence="8">
    <location>
        <begin position="174"/>
        <end position="200"/>
    </location>
</feature>
<feature type="transmembrane region" description="Helical" evidence="8">
    <location>
        <begin position="12"/>
        <end position="34"/>
    </location>
</feature>
<keyword evidence="4" id="KW-1003">Cell membrane</keyword>
<keyword evidence="7 8" id="KW-0472">Membrane</keyword>
<proteinExistence type="inferred from homology"/>
<dbReference type="Proteomes" id="UP001164390">
    <property type="component" value="Chromosome"/>
</dbReference>
<evidence type="ECO:0000256" key="7">
    <source>
        <dbReference type="ARBA" id="ARBA00023136"/>
    </source>
</evidence>
<dbReference type="EMBL" id="CP094970">
    <property type="protein sequence ID" value="UYM07906.1"/>
    <property type="molecule type" value="Genomic_DNA"/>
</dbReference>
<dbReference type="Gene3D" id="1.50.10.150">
    <property type="entry name" value="Voltage-dependent anion channel"/>
    <property type="match status" value="1"/>
</dbReference>
<evidence type="ECO:0000313" key="10">
    <source>
        <dbReference type="Proteomes" id="UP001164390"/>
    </source>
</evidence>
<dbReference type="AlphaFoldDB" id="A0AA46TMA3"/>
<evidence type="ECO:0000256" key="6">
    <source>
        <dbReference type="ARBA" id="ARBA00022989"/>
    </source>
</evidence>
<feature type="transmembrane region" description="Helical" evidence="8">
    <location>
        <begin position="81"/>
        <end position="98"/>
    </location>
</feature>
<accession>A0AA46TMA3</accession>
<comment type="subcellular location">
    <subcellularLocation>
        <location evidence="1">Cell membrane</location>
        <topology evidence="1">Multi-pass membrane protein</topology>
    </subcellularLocation>
</comment>
<protein>
    <submittedName>
        <fullName evidence="9">Tellurite resistance/C4-dicarboxylate transporter family protein</fullName>
    </submittedName>
</protein>
<feature type="transmembrane region" description="Helical" evidence="8">
    <location>
        <begin position="283"/>
        <end position="300"/>
    </location>
</feature>
<dbReference type="KEGG" id="sgrg:L0C25_19710"/>
<feature type="transmembrane region" description="Helical" evidence="8">
    <location>
        <begin position="40"/>
        <end position="61"/>
    </location>
</feature>
<evidence type="ECO:0000256" key="3">
    <source>
        <dbReference type="ARBA" id="ARBA00022448"/>
    </source>
</evidence>
<feature type="transmembrane region" description="Helical" evidence="8">
    <location>
        <begin position="145"/>
        <end position="162"/>
    </location>
</feature>
<dbReference type="GO" id="GO:0000319">
    <property type="term" value="F:sulfite transmembrane transporter activity"/>
    <property type="evidence" value="ECO:0007669"/>
    <property type="project" value="TreeGrafter"/>
</dbReference>
<comment type="similarity">
    <text evidence="2">Belongs to the tellurite-resistance/dicarboxylate transporter (TDT) family.</text>
</comment>
<evidence type="ECO:0000256" key="2">
    <source>
        <dbReference type="ARBA" id="ARBA00008566"/>
    </source>
</evidence>
<feature type="transmembrane region" description="Helical" evidence="8">
    <location>
        <begin position="104"/>
        <end position="124"/>
    </location>
</feature>
<feature type="transmembrane region" description="Helical" evidence="8">
    <location>
        <begin position="212"/>
        <end position="231"/>
    </location>
</feature>
<dbReference type="InterPro" id="IPR004695">
    <property type="entry name" value="SLAC1/Mae1/Ssu1/TehA"/>
</dbReference>
<dbReference type="PANTHER" id="PTHR31686">
    <property type="match status" value="1"/>
</dbReference>
<dbReference type="Pfam" id="PF03595">
    <property type="entry name" value="SLAC1"/>
    <property type="match status" value="1"/>
</dbReference>
<dbReference type="InterPro" id="IPR051629">
    <property type="entry name" value="Sulfite_efflux_TDT"/>
</dbReference>
<keyword evidence="5 8" id="KW-0812">Transmembrane</keyword>
<keyword evidence="3" id="KW-0813">Transport</keyword>
<dbReference type="InterPro" id="IPR038665">
    <property type="entry name" value="Voltage-dep_anion_channel_sf"/>
</dbReference>
<sequence>MRVLDRARGGVRTLAPVYFALVMASGAISVALHAADRQTLSRALFVVASVAYLVLLAMTIWRAVAFPRQVVADARDPQRAFGFFTVVAGSTVLGDRLVVAGQDWLAYVLLVAAAAVWLVLGYLVPWMTLVRHDGPTALRRADGSWFIWAVASQSIAVLAGTLEPGADHAQHGLAFLAFVAWAVGCFLYVTAVVLVGLRLVLYEVEPADFGPAYWVAMGAASITVLAGVRVAAMQTDVVADVVHDIATGASLMFWAFASWLFPVLVAAGWWRHGVHHVRLTYQPALWSMVFPLGMYALASISLGDADELSWIAAVGRAEVWFALAVWVVTFAAMCVHLYRGVRTRPARTAP</sequence>